<keyword evidence="1" id="KW-0812">Transmembrane</keyword>
<dbReference type="RefSeq" id="WP_019746579.1">
    <property type="nucleotide sequence ID" value="NZ_BHXB01000001.1"/>
</dbReference>
<reference evidence="3" key="2">
    <citation type="submission" date="2023-08" db="EMBL/GenBank/DDBJ databases">
        <title>Isolation and Characterization of Rhodococcus erythropolis MGMM8.</title>
        <authorList>
            <person name="Diabankana R.G.C."/>
            <person name="Afordoanyi D.M."/>
            <person name="Validov S.Z."/>
        </authorList>
    </citation>
    <scope>NUCLEOTIDE SEQUENCE</scope>
    <source>
        <strain evidence="3">MGMM8</strain>
    </source>
</reference>
<dbReference type="AlphaFoldDB" id="A0A0E4A2X1"/>
<gene>
    <name evidence="2" type="ORF">I3517_18490</name>
    <name evidence="3" type="ORF">QIE55_02345</name>
</gene>
<dbReference type="EMBL" id="CP124545">
    <property type="protein sequence ID" value="WGV50094.2"/>
    <property type="molecule type" value="Genomic_DNA"/>
</dbReference>
<dbReference type="Proteomes" id="UP001230933">
    <property type="component" value="Chromosome"/>
</dbReference>
<evidence type="ECO:0000256" key="1">
    <source>
        <dbReference type="SAM" id="Phobius"/>
    </source>
</evidence>
<organism evidence="2 4">
    <name type="scientific">Rhodococcus erythropolis</name>
    <name type="common">Arthrobacter picolinophilus</name>
    <dbReference type="NCBI Taxonomy" id="1833"/>
    <lineage>
        <taxon>Bacteria</taxon>
        <taxon>Bacillati</taxon>
        <taxon>Actinomycetota</taxon>
        <taxon>Actinomycetes</taxon>
        <taxon>Mycobacteriales</taxon>
        <taxon>Nocardiaceae</taxon>
        <taxon>Rhodococcus</taxon>
        <taxon>Rhodococcus erythropolis group</taxon>
    </lineage>
</organism>
<dbReference type="EMBL" id="JAECSB010000064">
    <property type="protein sequence ID" value="MBH5144593.1"/>
    <property type="molecule type" value="Genomic_DNA"/>
</dbReference>
<keyword evidence="1" id="KW-0472">Membrane</keyword>
<evidence type="ECO:0000313" key="3">
    <source>
        <dbReference type="EMBL" id="WGV50094.2"/>
    </source>
</evidence>
<dbReference type="KEGG" id="reb:XU06_02290"/>
<keyword evidence="4" id="KW-1185">Reference proteome</keyword>
<evidence type="ECO:0000313" key="2">
    <source>
        <dbReference type="EMBL" id="MBH5144593.1"/>
    </source>
</evidence>
<sequence length="101" mass="10943">MIFELRPAHVARALAALCALPILWTFAVEGITTTTEYDYSTGEVSSSSDLGSQIGSVAIWIVLAIACAAGAWYLEKQRIGWPPAAHEQLVKLQLASPNREE</sequence>
<dbReference type="GeneID" id="57483694"/>
<dbReference type="Proteomes" id="UP000627573">
    <property type="component" value="Unassembled WGS sequence"/>
</dbReference>
<accession>A0A0E4A2X1</accession>
<protein>
    <submittedName>
        <fullName evidence="2">Uncharacterized protein</fullName>
    </submittedName>
</protein>
<feature type="transmembrane region" description="Helical" evidence="1">
    <location>
        <begin position="54"/>
        <end position="74"/>
    </location>
</feature>
<keyword evidence="1" id="KW-1133">Transmembrane helix</keyword>
<reference evidence="2 4" key="1">
    <citation type="submission" date="2020-12" db="EMBL/GenBank/DDBJ databases">
        <title>Draft genome sequence of furan degrading bacterial strain FUR100.</title>
        <authorList>
            <person name="Woiski C."/>
        </authorList>
    </citation>
    <scope>NUCLEOTIDE SEQUENCE [LARGE SCALE GENOMIC DNA]</scope>
    <source>
        <strain evidence="2 4">FUR100</strain>
    </source>
</reference>
<name>A0A0E4A2X1_RHOER</name>
<evidence type="ECO:0000313" key="4">
    <source>
        <dbReference type="Proteomes" id="UP000627573"/>
    </source>
</evidence>
<proteinExistence type="predicted"/>